<reference evidence="8 9" key="1">
    <citation type="journal article" date="2015" name="Microbiology (Mosc.)">
        <title>Genomics of the Weissella cibaria species with an examination of its metabolic traits.</title>
        <authorList>
            <person name="Lynch K.M."/>
            <person name="Lucid A."/>
            <person name="Arendt E.K."/>
            <person name="Sleator R.D."/>
            <person name="Lucey B."/>
            <person name="Coffey A."/>
        </authorList>
    </citation>
    <scope>NUCLEOTIDE SEQUENCE [LARGE SCALE GENOMIC DNA]</scope>
    <source>
        <strain evidence="8 9">MG1</strain>
    </source>
</reference>
<comment type="similarity">
    <text evidence="2">Belongs to the CDP-glycerol glycerophosphotransferase family.</text>
</comment>
<feature type="domain" description="Glycosyl transferase family 1" evidence="7">
    <location>
        <begin position="634"/>
        <end position="780"/>
    </location>
</feature>
<protein>
    <submittedName>
        <fullName evidence="8">TagF_2 protein</fullName>
        <ecNumber evidence="8">2.7.8.12</ecNumber>
    </submittedName>
</protein>
<evidence type="ECO:0000259" key="7">
    <source>
        <dbReference type="Pfam" id="PF00534"/>
    </source>
</evidence>
<dbReference type="PANTHER" id="PTHR37316">
    <property type="entry name" value="TEICHOIC ACID GLYCEROL-PHOSPHATE PRIMASE"/>
    <property type="match status" value="1"/>
</dbReference>
<dbReference type="Proteomes" id="UP000032287">
    <property type="component" value="Unassembled WGS sequence"/>
</dbReference>
<dbReference type="Gene3D" id="3.40.50.11820">
    <property type="match status" value="1"/>
</dbReference>
<name>A0A0D1LLJ8_9LACO</name>
<organism evidence="8 9">
    <name type="scientific">Weissella cibaria</name>
    <dbReference type="NCBI Taxonomy" id="137591"/>
    <lineage>
        <taxon>Bacteria</taxon>
        <taxon>Bacillati</taxon>
        <taxon>Bacillota</taxon>
        <taxon>Bacilli</taxon>
        <taxon>Lactobacillales</taxon>
        <taxon>Lactobacillaceae</taxon>
        <taxon>Weissella</taxon>
    </lineage>
</organism>
<dbReference type="GO" id="GO:0019350">
    <property type="term" value="P:teichoic acid biosynthetic process"/>
    <property type="evidence" value="ECO:0007669"/>
    <property type="project" value="UniProtKB-KW"/>
</dbReference>
<dbReference type="SUPFAM" id="SSF53756">
    <property type="entry name" value="UDP-Glycosyltransferase/glycogen phosphorylase"/>
    <property type="match status" value="2"/>
</dbReference>
<dbReference type="EC" id="2.7.8.12" evidence="8"/>
<keyword evidence="6" id="KW-0472">Membrane</keyword>
<evidence type="ECO:0000313" key="9">
    <source>
        <dbReference type="Proteomes" id="UP000032287"/>
    </source>
</evidence>
<dbReference type="PANTHER" id="PTHR37316:SF3">
    <property type="entry name" value="TEICHOIC ACID GLYCEROL-PHOSPHATE TRANSFERASE"/>
    <property type="match status" value="1"/>
</dbReference>
<dbReference type="CDD" id="cd03811">
    <property type="entry name" value="GT4_GT28_WabH-like"/>
    <property type="match status" value="1"/>
</dbReference>
<evidence type="ECO:0000256" key="6">
    <source>
        <dbReference type="ARBA" id="ARBA00023136"/>
    </source>
</evidence>
<keyword evidence="5" id="KW-0777">Teichoic acid biosynthesis</keyword>
<evidence type="ECO:0000256" key="2">
    <source>
        <dbReference type="ARBA" id="ARBA00010488"/>
    </source>
</evidence>
<sequence>MKKIKSVIKKVRREFSNRALTYYKMHYESSKVVSNTILYESRDGKAFSDSPYAFFAYFANHPEQDDYQHTWVYDGNVDLTLAKKLLPHHKLKSVKFVKRNTKEYGRALLTSEYLINNSTFQPWFIKKENQVYVNTWHGTPLKKMGFDIEDNPKGSQNVLRNFLMADYLISPNNHMTDVFLKSYKLEGLYEGTILEGGLPRNDWISNPDITMATQLRDSGIILDSTKKVLLYTPTYRGVLQNEAADDIEKLVSDVKYLVNHVGDEYNILIKVHPFVYGKAVLNENLKGRLVSDLFDVNKLFEVTDILVTDYSSVLFDYLITKKRLIYYIWDSEDYTDDRGMYFSPENLPGDVATTIVELVDAIRVQHQVTIDESIDRLIRYDDGSVTKRYVQRIFHGEKSGIIQEFKPRSQKEHLIFYPGGFLTNGITTSFINLVHQLPEEKYDITVLFGGRMSEQKFLNYNQISSKVRPLFVFGRTAMGFREQIKFQLLKKFPNKFINKFFYPKTGFRLDANRILANTHFDTLVDFSGYSLYGSRYLLEHSGGNKLIYLHNDIVSDANRVIDGKRPLLKNVKAAIANYSRFDTLVNVSDAVLLENQKRLADEKLNSKMRVAPNVLDYNRVIELANQSSDEWVDKSKVSFVTVGRLSPEKNQKNLLVAWRDFVSKYPNSQLIIVGYGPLEAELRSFVKENELSDSVIFTGLLMNPYPTILAANYFVFPSMWEGQGLALLEALVLHKRVIASNIPTNREILGQNRYGLVAKGTDAICILEAMSRMMETNREFEAFDFVEYNRKAIQAAEDIF</sequence>
<dbReference type="GO" id="GO:0016757">
    <property type="term" value="F:glycosyltransferase activity"/>
    <property type="evidence" value="ECO:0007669"/>
    <property type="project" value="InterPro"/>
</dbReference>
<dbReference type="RefSeq" id="WP_043711739.1">
    <property type="nucleotide sequence ID" value="NZ_JALOCT010000001.1"/>
</dbReference>
<dbReference type="GO" id="GO:0047355">
    <property type="term" value="F:CDP-glycerol glycerophosphotransferase activity"/>
    <property type="evidence" value="ECO:0007669"/>
    <property type="project" value="UniProtKB-EC"/>
</dbReference>
<dbReference type="InterPro" id="IPR043148">
    <property type="entry name" value="TagF_C"/>
</dbReference>
<dbReference type="PATRIC" id="fig|137591.25.peg.1504"/>
<dbReference type="Gene3D" id="3.40.50.12580">
    <property type="match status" value="1"/>
</dbReference>
<keyword evidence="4 8" id="KW-0808">Transferase</keyword>
<evidence type="ECO:0000256" key="4">
    <source>
        <dbReference type="ARBA" id="ARBA00022679"/>
    </source>
</evidence>
<keyword evidence="3" id="KW-1003">Cell membrane</keyword>
<dbReference type="Pfam" id="PF00534">
    <property type="entry name" value="Glycos_transf_1"/>
    <property type="match status" value="1"/>
</dbReference>
<evidence type="ECO:0000256" key="1">
    <source>
        <dbReference type="ARBA" id="ARBA00004202"/>
    </source>
</evidence>
<dbReference type="Pfam" id="PF04464">
    <property type="entry name" value="Glyphos_transf"/>
    <property type="match status" value="1"/>
</dbReference>
<comment type="caution">
    <text evidence="8">The sequence shown here is derived from an EMBL/GenBank/DDBJ whole genome shotgun (WGS) entry which is preliminary data.</text>
</comment>
<dbReference type="InterPro" id="IPR043149">
    <property type="entry name" value="TagF_N"/>
</dbReference>
<evidence type="ECO:0000256" key="3">
    <source>
        <dbReference type="ARBA" id="ARBA00022475"/>
    </source>
</evidence>
<dbReference type="EMBL" id="JWHU01000034">
    <property type="protein sequence ID" value="KIU19517.1"/>
    <property type="molecule type" value="Genomic_DNA"/>
</dbReference>
<comment type="subcellular location">
    <subcellularLocation>
        <location evidence="1">Cell membrane</location>
        <topology evidence="1">Peripheral membrane protein</topology>
    </subcellularLocation>
</comment>
<dbReference type="GO" id="GO:0005886">
    <property type="term" value="C:plasma membrane"/>
    <property type="evidence" value="ECO:0007669"/>
    <property type="project" value="UniProtKB-SubCell"/>
</dbReference>
<dbReference type="InterPro" id="IPR051612">
    <property type="entry name" value="Teichoic_Acid_Biosynth"/>
</dbReference>
<evidence type="ECO:0000313" key="8">
    <source>
        <dbReference type="EMBL" id="KIU19517.1"/>
    </source>
</evidence>
<dbReference type="Gene3D" id="3.40.50.2000">
    <property type="entry name" value="Glycogen Phosphorylase B"/>
    <property type="match status" value="2"/>
</dbReference>
<accession>A0A0D1LLJ8</accession>
<keyword evidence="9" id="KW-1185">Reference proteome</keyword>
<dbReference type="InterPro" id="IPR007554">
    <property type="entry name" value="Glycerophosphate_synth"/>
</dbReference>
<dbReference type="InterPro" id="IPR001296">
    <property type="entry name" value="Glyco_trans_1"/>
</dbReference>
<gene>
    <name evidence="8" type="primary">tagF_2</name>
    <name evidence="8" type="ORF">QX99_01533</name>
</gene>
<proteinExistence type="inferred from homology"/>
<evidence type="ECO:0000256" key="5">
    <source>
        <dbReference type="ARBA" id="ARBA00022944"/>
    </source>
</evidence>
<dbReference type="AlphaFoldDB" id="A0A0D1LLJ8"/>